<dbReference type="InterPro" id="IPR011707">
    <property type="entry name" value="Cu-oxidase-like_N"/>
</dbReference>
<keyword evidence="11" id="KW-0325">Glycoprotein</keyword>
<evidence type="ECO:0000256" key="8">
    <source>
        <dbReference type="ARBA" id="ARBA00022737"/>
    </source>
</evidence>
<dbReference type="InterPro" id="IPR034285">
    <property type="entry name" value="CuRO_2_LCC"/>
</dbReference>
<dbReference type="InterPro" id="IPR001117">
    <property type="entry name" value="Cu-oxidase_2nd"/>
</dbReference>
<comment type="catalytic activity">
    <reaction evidence="1 13">
        <text>4 hydroquinone + O2 = 4 benzosemiquinone + 2 H2O</text>
        <dbReference type="Rhea" id="RHEA:11276"/>
        <dbReference type="ChEBI" id="CHEBI:15377"/>
        <dbReference type="ChEBI" id="CHEBI:15379"/>
        <dbReference type="ChEBI" id="CHEBI:17594"/>
        <dbReference type="ChEBI" id="CHEBI:17977"/>
        <dbReference type="EC" id="1.10.3.2"/>
    </reaction>
</comment>
<evidence type="ECO:0000256" key="7">
    <source>
        <dbReference type="ARBA" id="ARBA00022723"/>
    </source>
</evidence>
<keyword evidence="9 13" id="KW-0560">Oxidoreductase</keyword>
<reference evidence="17" key="1">
    <citation type="journal article" date="2020" name="Plant Biotechnol. J.">
        <title>The pomegranate (Punica granatum L.) draft genome dissects genetic divergence between soft- and hard-seeded cultivars.</title>
        <authorList>
            <person name="Luo X."/>
            <person name="Li H."/>
            <person name="Wu Z."/>
            <person name="Yao W."/>
            <person name="Zhao P."/>
            <person name="Cao D."/>
            <person name="Yu H."/>
            <person name="Li K."/>
            <person name="Poudel K."/>
            <person name="Zhao D."/>
            <person name="Zhang F."/>
            <person name="Xia X."/>
            <person name="Chen L."/>
            <person name="Wang Q."/>
            <person name="Jing D."/>
            <person name="Cao S."/>
        </authorList>
    </citation>
    <scope>NUCLEOTIDE SEQUENCE [LARGE SCALE GENOMIC DNA]</scope>
    <source>
        <strain evidence="17">cv. Tunisia</strain>
    </source>
</reference>
<organism evidence="17 18">
    <name type="scientific">Punica granatum</name>
    <name type="common">Pomegranate</name>
    <dbReference type="NCBI Taxonomy" id="22663"/>
    <lineage>
        <taxon>Eukaryota</taxon>
        <taxon>Viridiplantae</taxon>
        <taxon>Streptophyta</taxon>
        <taxon>Embryophyta</taxon>
        <taxon>Tracheophyta</taxon>
        <taxon>Spermatophyta</taxon>
        <taxon>Magnoliopsida</taxon>
        <taxon>eudicotyledons</taxon>
        <taxon>Gunneridae</taxon>
        <taxon>Pentapetalae</taxon>
        <taxon>rosids</taxon>
        <taxon>malvids</taxon>
        <taxon>Myrtales</taxon>
        <taxon>Lythraceae</taxon>
        <taxon>Punica</taxon>
    </lineage>
</organism>
<keyword evidence="5 13" id="KW-0052">Apoplast</keyword>
<dbReference type="Pfam" id="PF00394">
    <property type="entry name" value="Cu-oxidase"/>
    <property type="match status" value="1"/>
</dbReference>
<comment type="subcellular location">
    <subcellularLocation>
        <location evidence="2 13">Secreted</location>
        <location evidence="2 13">Extracellular space</location>
        <location evidence="2 13">Apoplast</location>
    </subcellularLocation>
</comment>
<dbReference type="EC" id="1.10.3.2" evidence="4 13"/>
<keyword evidence="10 13" id="KW-0186">Copper</keyword>
<keyword evidence="8 13" id="KW-0677">Repeat</keyword>
<dbReference type="Gene3D" id="2.60.40.420">
    <property type="entry name" value="Cupredoxins - blue copper proteins"/>
    <property type="match status" value="3"/>
</dbReference>
<dbReference type="RefSeq" id="XP_031394575.1">
    <property type="nucleotide sequence ID" value="XM_031538715.1"/>
</dbReference>
<dbReference type="Pfam" id="PF07732">
    <property type="entry name" value="Cu-oxidase_3"/>
    <property type="match status" value="1"/>
</dbReference>
<dbReference type="Proteomes" id="UP000515151">
    <property type="component" value="Chromosome 4"/>
</dbReference>
<accession>A0A6P8DDD1</accession>
<evidence type="ECO:0000259" key="16">
    <source>
        <dbReference type="Pfam" id="PF07732"/>
    </source>
</evidence>
<evidence type="ECO:0000256" key="10">
    <source>
        <dbReference type="ARBA" id="ARBA00023008"/>
    </source>
</evidence>
<comment type="cofactor">
    <cofactor evidence="13">
        <name>Cu cation</name>
        <dbReference type="ChEBI" id="CHEBI:23378"/>
    </cofactor>
    <text evidence="13">Binds 4 Cu cations per monomer.</text>
</comment>
<evidence type="ECO:0000256" key="11">
    <source>
        <dbReference type="ARBA" id="ARBA00023180"/>
    </source>
</evidence>
<dbReference type="PROSITE" id="PS00079">
    <property type="entry name" value="MULTICOPPER_OXIDASE1"/>
    <property type="match status" value="1"/>
</dbReference>
<dbReference type="CDD" id="cd13849">
    <property type="entry name" value="CuRO_1_LCC_plant"/>
    <property type="match status" value="1"/>
</dbReference>
<dbReference type="InterPro" id="IPR008972">
    <property type="entry name" value="Cupredoxin"/>
</dbReference>
<sequence length="596" mass="67213">MESHTRIISFSWKRILFALTTFLVTTEVNILILSSNVQAEGYIHHLDFILEEKNYTRLCATKSMLVVNGMFPGPTIRVRRGDTVFVNAINKGTFGVTLHWHGVLQPRNPWSDGPEYITQCAIKPGANFTYEINFSVEEGTVWWHAHSDWTRATVHGAIVVYPPEGTPYPYPQPDAEEVMILGSWFKGDVRAMVEEDLVEGVDLPTSDAYTINGQPGDFYPCSNGSTYRWHVDYGKTYLLKIVNAAMNAELFLGIAGHNLTIVGMDGSYVKPFVTRYIMISPGRTIDALLTANQTLGQYYIIARQFISAVITYELYDFTNVSAILQYNGDYTPPEKPEFVTLPNYYNINAAMDFTGRIRSLADEAHPIDVPMNITTKMYITASLNQFLEPGDTFRMSSSMNNISWNNAKLDILTAYYRNISGVYTTDFPDEPPYFFDFTGILPGYDMVDADTGTRVKVLNYGEEVEIVFQGTNVFNSSVQHPMHLHGYDFYVVGAGRGNYDFDNDPKTYNLVDPPHLNTMSSPKSGWVAIRFRANNPGTWLLHCHLDRHFSWGMNTVLIVLNGPTKETSLREPPSNMPTCKPTLELKGTAEDKLFEG</sequence>
<dbReference type="InterPro" id="IPR002355">
    <property type="entry name" value="Cu_oxidase_Cu_BS"/>
</dbReference>
<keyword evidence="7 13" id="KW-0479">Metal-binding</keyword>
<proteinExistence type="inferred from homology"/>
<evidence type="ECO:0000256" key="1">
    <source>
        <dbReference type="ARBA" id="ARBA00000349"/>
    </source>
</evidence>
<evidence type="ECO:0000256" key="9">
    <source>
        <dbReference type="ARBA" id="ARBA00023002"/>
    </source>
</evidence>
<evidence type="ECO:0000313" key="18">
    <source>
        <dbReference type="RefSeq" id="XP_031394575.1"/>
    </source>
</evidence>
<dbReference type="AlphaFoldDB" id="A0A6P8DDD1"/>
<feature type="domain" description="Plastocyanin-like" evidence="14">
    <location>
        <begin position="178"/>
        <end position="328"/>
    </location>
</feature>
<dbReference type="CDD" id="cd13897">
    <property type="entry name" value="CuRO_3_LCC_plant"/>
    <property type="match status" value="1"/>
</dbReference>
<name>A0A6P8DDD1_PUNGR</name>
<comment type="function">
    <text evidence="13">Lignin degradation and detoxification of lignin-derived products.</text>
</comment>
<reference evidence="18" key="2">
    <citation type="submission" date="2025-08" db="UniProtKB">
        <authorList>
            <consortium name="RefSeq"/>
        </authorList>
    </citation>
    <scope>IDENTIFICATION</scope>
    <source>
        <tissue evidence="18">Leaf</tissue>
    </source>
</reference>
<evidence type="ECO:0000259" key="15">
    <source>
        <dbReference type="Pfam" id="PF07731"/>
    </source>
</evidence>
<dbReference type="PROSITE" id="PS00080">
    <property type="entry name" value="MULTICOPPER_OXIDASE2"/>
    <property type="match status" value="1"/>
</dbReference>
<keyword evidence="6 13" id="KW-0964">Secreted</keyword>
<dbReference type="OrthoDB" id="2121828at2759"/>
<dbReference type="InterPro" id="IPR034289">
    <property type="entry name" value="CuRO_3_LCC"/>
</dbReference>
<protein>
    <recommendedName>
        <fullName evidence="4 13">Laccase</fullName>
        <ecNumber evidence="4 13">1.10.3.2</ecNumber>
    </recommendedName>
    <alternativeName>
        <fullName evidence="13">Benzenediol:oxygen oxidoreductase</fullName>
    </alternativeName>
    <alternativeName>
        <fullName evidence="13">Diphenol oxidase</fullName>
    </alternativeName>
    <alternativeName>
        <fullName evidence="13">Urishiol oxidase</fullName>
    </alternativeName>
</protein>
<dbReference type="GO" id="GO:0046274">
    <property type="term" value="P:lignin catabolic process"/>
    <property type="evidence" value="ECO:0007669"/>
    <property type="project" value="UniProtKB-KW"/>
</dbReference>
<evidence type="ECO:0000256" key="13">
    <source>
        <dbReference type="RuleBase" id="RU361119"/>
    </source>
</evidence>
<keyword evidence="12 13" id="KW-0439">Lignin degradation</keyword>
<dbReference type="InterPro" id="IPR011706">
    <property type="entry name" value="Cu-oxidase_C"/>
</dbReference>
<feature type="domain" description="Plastocyanin-like" evidence="16">
    <location>
        <begin position="51"/>
        <end position="164"/>
    </location>
</feature>
<evidence type="ECO:0000256" key="4">
    <source>
        <dbReference type="ARBA" id="ARBA00012297"/>
    </source>
</evidence>
<dbReference type="InterPro" id="IPR045087">
    <property type="entry name" value="Cu-oxidase_fam"/>
</dbReference>
<dbReference type="PANTHER" id="PTHR11709:SF261">
    <property type="entry name" value="LACCASE"/>
    <property type="match status" value="1"/>
</dbReference>
<dbReference type="PANTHER" id="PTHR11709">
    <property type="entry name" value="MULTI-COPPER OXIDASE"/>
    <property type="match status" value="1"/>
</dbReference>
<dbReference type="SUPFAM" id="SSF49503">
    <property type="entry name" value="Cupredoxins"/>
    <property type="match status" value="3"/>
</dbReference>
<evidence type="ECO:0000256" key="6">
    <source>
        <dbReference type="ARBA" id="ARBA00022525"/>
    </source>
</evidence>
<evidence type="ECO:0000256" key="5">
    <source>
        <dbReference type="ARBA" id="ARBA00022523"/>
    </source>
</evidence>
<gene>
    <name evidence="18" type="primary">LOC116205995</name>
</gene>
<dbReference type="GO" id="GO:0005507">
    <property type="term" value="F:copper ion binding"/>
    <property type="evidence" value="ECO:0007669"/>
    <property type="project" value="InterPro"/>
</dbReference>
<dbReference type="InterPro" id="IPR033138">
    <property type="entry name" value="Cu_oxidase_CS"/>
</dbReference>
<evidence type="ECO:0000256" key="3">
    <source>
        <dbReference type="ARBA" id="ARBA00010609"/>
    </source>
</evidence>
<dbReference type="CDD" id="cd13875">
    <property type="entry name" value="CuRO_2_LCC_plant"/>
    <property type="match status" value="1"/>
</dbReference>
<comment type="similarity">
    <text evidence="3 13">Belongs to the multicopper oxidase family.</text>
</comment>
<evidence type="ECO:0000256" key="2">
    <source>
        <dbReference type="ARBA" id="ARBA00004271"/>
    </source>
</evidence>
<evidence type="ECO:0000256" key="12">
    <source>
        <dbReference type="ARBA" id="ARBA00023185"/>
    </source>
</evidence>
<dbReference type="Pfam" id="PF07731">
    <property type="entry name" value="Cu-oxidase_2"/>
    <property type="match status" value="1"/>
</dbReference>
<evidence type="ECO:0000313" key="17">
    <source>
        <dbReference type="Proteomes" id="UP000515151"/>
    </source>
</evidence>
<feature type="domain" description="Plastocyanin-like" evidence="15">
    <location>
        <begin position="430"/>
        <end position="561"/>
    </location>
</feature>
<dbReference type="GO" id="GO:0052716">
    <property type="term" value="F:hydroquinone:oxygen oxidoreductase activity"/>
    <property type="evidence" value="ECO:0007669"/>
    <property type="project" value="UniProtKB-EC"/>
</dbReference>
<dbReference type="InterPro" id="IPR017761">
    <property type="entry name" value="Laccase"/>
</dbReference>
<dbReference type="InterPro" id="IPR034288">
    <property type="entry name" value="CuRO_1_LCC"/>
</dbReference>
<evidence type="ECO:0000259" key="14">
    <source>
        <dbReference type="Pfam" id="PF00394"/>
    </source>
</evidence>
<dbReference type="NCBIfam" id="TIGR03389">
    <property type="entry name" value="laccase"/>
    <property type="match status" value="1"/>
</dbReference>
<dbReference type="GO" id="GO:0048046">
    <property type="term" value="C:apoplast"/>
    <property type="evidence" value="ECO:0007669"/>
    <property type="project" value="UniProtKB-SubCell"/>
</dbReference>
<dbReference type="GeneID" id="116205995"/>
<keyword evidence="17" id="KW-1185">Reference proteome</keyword>